<reference evidence="2 3" key="1">
    <citation type="submission" date="2019-08" db="EMBL/GenBank/DDBJ databases">
        <title>Comparative genome analysis confer to the adaptation heavy metal polluted environment.</title>
        <authorList>
            <person name="Li Y."/>
        </authorList>
    </citation>
    <scope>NUCLEOTIDE SEQUENCE [LARGE SCALE GENOMIC DNA]</scope>
    <source>
        <strain evidence="2 3">P2</strain>
    </source>
</reference>
<keyword evidence="1" id="KW-0472">Membrane</keyword>
<keyword evidence="1" id="KW-1133">Transmembrane helix</keyword>
<gene>
    <name evidence="2" type="ORF">DIU31_015940</name>
</gene>
<dbReference type="Proteomes" id="UP000250557">
    <property type="component" value="Chromosome"/>
</dbReference>
<feature type="transmembrane region" description="Helical" evidence="1">
    <location>
        <begin position="12"/>
        <end position="32"/>
    </location>
</feature>
<feature type="transmembrane region" description="Helical" evidence="1">
    <location>
        <begin position="38"/>
        <end position="59"/>
    </location>
</feature>
<proteinExistence type="predicted"/>
<evidence type="ECO:0000256" key="1">
    <source>
        <dbReference type="SAM" id="Phobius"/>
    </source>
</evidence>
<sequence length="129" mass="14554">MTLTTLRRSRRVLATIIILFGLIHISFVFPVITFNISMLWFIGSGFMLVFSGFLNLAVVQYCAKSLVGYLTLVSNIICLGLFILSLWVIREPQVYIGIALFFVATVILVAALVLMETRKYADDTQEDRP</sequence>
<accession>A0AAE6JG46</accession>
<keyword evidence="1" id="KW-0812">Transmembrane</keyword>
<evidence type="ECO:0000313" key="2">
    <source>
        <dbReference type="EMBL" id="QEM04930.1"/>
    </source>
</evidence>
<name>A0AAE6JG46_9SPHI</name>
<organism evidence="2 3">
    <name type="scientific">Mucilaginibacter rubeus</name>
    <dbReference type="NCBI Taxonomy" id="2027860"/>
    <lineage>
        <taxon>Bacteria</taxon>
        <taxon>Pseudomonadati</taxon>
        <taxon>Bacteroidota</taxon>
        <taxon>Sphingobacteriia</taxon>
        <taxon>Sphingobacteriales</taxon>
        <taxon>Sphingobacteriaceae</taxon>
        <taxon>Mucilaginibacter</taxon>
    </lineage>
</organism>
<protein>
    <submittedName>
        <fullName evidence="2">Uncharacterized protein</fullName>
    </submittedName>
</protein>
<dbReference type="EMBL" id="CP043451">
    <property type="protein sequence ID" value="QEM04930.1"/>
    <property type="molecule type" value="Genomic_DNA"/>
</dbReference>
<feature type="transmembrane region" description="Helical" evidence="1">
    <location>
        <begin position="95"/>
        <end position="115"/>
    </location>
</feature>
<feature type="transmembrane region" description="Helical" evidence="1">
    <location>
        <begin position="66"/>
        <end position="89"/>
    </location>
</feature>
<dbReference type="AlphaFoldDB" id="A0AAE6JG46"/>
<evidence type="ECO:0000313" key="3">
    <source>
        <dbReference type="Proteomes" id="UP000250557"/>
    </source>
</evidence>